<evidence type="ECO:0000256" key="3">
    <source>
        <dbReference type="ARBA" id="ARBA00006402"/>
    </source>
</evidence>
<evidence type="ECO:0000256" key="21">
    <source>
        <dbReference type="SAM" id="Phobius"/>
    </source>
</evidence>
<dbReference type="Pfam" id="PF05227">
    <property type="entry name" value="CHASE3"/>
    <property type="match status" value="1"/>
</dbReference>
<feature type="domain" description="Response regulatory" evidence="24">
    <location>
        <begin position="1416"/>
        <end position="1537"/>
    </location>
</feature>
<dbReference type="GO" id="GO:0005524">
    <property type="term" value="F:ATP binding"/>
    <property type="evidence" value="ECO:0007669"/>
    <property type="project" value="UniProtKB-KW"/>
</dbReference>
<keyword evidence="10" id="KW-0418">Kinase</keyword>
<feature type="domain" description="PAC" evidence="26">
    <location>
        <begin position="472"/>
        <end position="524"/>
    </location>
</feature>
<dbReference type="PROSITE" id="PS50112">
    <property type="entry name" value="PAS"/>
    <property type="match status" value="2"/>
</dbReference>
<dbReference type="FunFam" id="1.10.287.130:FF:000002">
    <property type="entry name" value="Two-component osmosensing histidine kinase"/>
    <property type="match status" value="1"/>
</dbReference>
<keyword evidence="9" id="KW-0547">Nucleotide-binding</keyword>
<dbReference type="InterPro" id="IPR013655">
    <property type="entry name" value="PAS_fold_3"/>
</dbReference>
<feature type="domain" description="Response regulatory" evidence="24">
    <location>
        <begin position="1260"/>
        <end position="1381"/>
    </location>
</feature>
<dbReference type="SMART" id="SM00065">
    <property type="entry name" value="GAF"/>
    <property type="match status" value="3"/>
</dbReference>
<dbReference type="Pfam" id="PF13185">
    <property type="entry name" value="GAF_2"/>
    <property type="match status" value="1"/>
</dbReference>
<dbReference type="EC" id="2.7.13.3" evidence="4"/>
<dbReference type="Pfam" id="PF08447">
    <property type="entry name" value="PAS_3"/>
    <property type="match status" value="1"/>
</dbReference>
<dbReference type="InterPro" id="IPR016132">
    <property type="entry name" value="Phyto_chromo_attachment"/>
</dbReference>
<dbReference type="InterPro" id="IPR001610">
    <property type="entry name" value="PAC"/>
</dbReference>
<evidence type="ECO:0000259" key="22">
    <source>
        <dbReference type="PROSITE" id="PS50046"/>
    </source>
</evidence>
<comment type="similarity">
    <text evidence="3">In the N-terminal section; belongs to the phytochrome family.</text>
</comment>
<dbReference type="InterPro" id="IPR005467">
    <property type="entry name" value="His_kinase_dom"/>
</dbReference>
<comment type="catalytic activity">
    <reaction evidence="1">
        <text>ATP + protein L-histidine = ADP + protein N-phospho-L-histidine.</text>
        <dbReference type="EC" id="2.7.13.3"/>
    </reaction>
</comment>
<feature type="transmembrane region" description="Helical" evidence="21">
    <location>
        <begin position="360"/>
        <end position="381"/>
    </location>
</feature>
<evidence type="ECO:0000256" key="1">
    <source>
        <dbReference type="ARBA" id="ARBA00000085"/>
    </source>
</evidence>
<dbReference type="CDD" id="cd00088">
    <property type="entry name" value="HPT"/>
    <property type="match status" value="1"/>
</dbReference>
<dbReference type="InterPro" id="IPR036097">
    <property type="entry name" value="HisK_dim/P_sf"/>
</dbReference>
<evidence type="ECO:0000256" key="7">
    <source>
        <dbReference type="ARBA" id="ARBA00022679"/>
    </source>
</evidence>
<dbReference type="SMART" id="SM00086">
    <property type="entry name" value="PAC"/>
    <property type="match status" value="2"/>
</dbReference>
<dbReference type="Gene3D" id="3.40.50.2300">
    <property type="match status" value="2"/>
</dbReference>
<evidence type="ECO:0000256" key="4">
    <source>
        <dbReference type="ARBA" id="ARBA00012438"/>
    </source>
</evidence>
<dbReference type="InterPro" id="IPR011006">
    <property type="entry name" value="CheY-like_superfamily"/>
</dbReference>
<evidence type="ECO:0000259" key="25">
    <source>
        <dbReference type="PROSITE" id="PS50112"/>
    </source>
</evidence>
<evidence type="ECO:0000256" key="13">
    <source>
        <dbReference type="ARBA" id="ARBA00023012"/>
    </source>
</evidence>
<dbReference type="RefSeq" id="WP_096573970.1">
    <property type="nucleotide sequence ID" value="NZ_CAWNJS010000001.1"/>
</dbReference>
<proteinExistence type="inferred from homology"/>
<keyword evidence="5" id="KW-1003">Cell membrane</keyword>
<dbReference type="CDD" id="cd00130">
    <property type="entry name" value="PAS"/>
    <property type="match status" value="2"/>
</dbReference>
<feature type="domain" description="PAS" evidence="25">
    <location>
        <begin position="398"/>
        <end position="469"/>
    </location>
</feature>
<keyword evidence="8 21" id="KW-0812">Transmembrane</keyword>
<dbReference type="InterPro" id="IPR000014">
    <property type="entry name" value="PAS"/>
</dbReference>
<dbReference type="SMART" id="SM00448">
    <property type="entry name" value="REC"/>
    <property type="match status" value="2"/>
</dbReference>
<evidence type="ECO:0000256" key="5">
    <source>
        <dbReference type="ARBA" id="ARBA00022475"/>
    </source>
</evidence>
<dbReference type="InterPro" id="IPR000700">
    <property type="entry name" value="PAS-assoc_C"/>
</dbReference>
<dbReference type="Gene3D" id="3.30.450.20">
    <property type="entry name" value="PAS domain"/>
    <property type="match status" value="2"/>
</dbReference>
<dbReference type="InterPro" id="IPR036890">
    <property type="entry name" value="HATPase_C_sf"/>
</dbReference>
<feature type="modified residue" description="4-aspartylphosphate" evidence="19">
    <location>
        <position position="1314"/>
    </location>
</feature>
<evidence type="ECO:0000259" key="27">
    <source>
        <dbReference type="PROSITE" id="PS50894"/>
    </source>
</evidence>
<keyword evidence="29" id="KW-1185">Reference proteome</keyword>
<evidence type="ECO:0000313" key="29">
    <source>
        <dbReference type="Proteomes" id="UP000218785"/>
    </source>
</evidence>
<dbReference type="CDD" id="cd16922">
    <property type="entry name" value="HATPase_EvgS-ArcB-TorS-like"/>
    <property type="match status" value="1"/>
</dbReference>
<dbReference type="Pfam" id="PF01627">
    <property type="entry name" value="Hpt"/>
    <property type="match status" value="1"/>
</dbReference>
<dbReference type="GO" id="GO:0005886">
    <property type="term" value="C:plasma membrane"/>
    <property type="evidence" value="ECO:0007669"/>
    <property type="project" value="UniProtKB-SubCell"/>
</dbReference>
<gene>
    <name evidence="28" type="ORF">NIES37_07490</name>
</gene>
<feature type="modified residue" description="4-aspartylphosphate" evidence="19">
    <location>
        <position position="1465"/>
    </location>
</feature>
<dbReference type="SMART" id="SM00387">
    <property type="entry name" value="HATPase_c"/>
    <property type="match status" value="1"/>
</dbReference>
<evidence type="ECO:0000256" key="8">
    <source>
        <dbReference type="ARBA" id="ARBA00022692"/>
    </source>
</evidence>
<dbReference type="PROSITE" id="PS50046">
    <property type="entry name" value="PHYTOCHROME_2"/>
    <property type="match status" value="1"/>
</dbReference>
<protein>
    <recommendedName>
        <fullName evidence="17">Circadian input-output histidine kinase CikA</fullName>
        <ecNumber evidence="4">2.7.13.3</ecNumber>
    </recommendedName>
    <alternativeName>
        <fullName evidence="16">Sensory/regulatory protein RpfC</fullName>
    </alternativeName>
</protein>
<dbReference type="CDD" id="cd19410">
    <property type="entry name" value="HK9-like_sensor"/>
    <property type="match status" value="1"/>
</dbReference>
<feature type="domain" description="Histidine kinase" evidence="23">
    <location>
        <begin position="1021"/>
        <end position="1242"/>
    </location>
</feature>
<evidence type="ECO:0000256" key="19">
    <source>
        <dbReference type="PROSITE-ProRule" id="PRU00169"/>
    </source>
</evidence>
<dbReference type="Gene3D" id="3.30.565.10">
    <property type="entry name" value="Histidine kinase-like ATPase, C-terminal domain"/>
    <property type="match status" value="1"/>
</dbReference>
<sequence length="1673" mass="188491">MKAALPNNEAQRLEALSQYRILDSVSEAAFDDLTYLASYICGTPIALVSLVDSNRQWFKSKVGLTDVETSRDISFCAYAILQSEVFVVPNAKTDERFATNPLVTSEPYIGFYAGIPLINVDGYALGTLCVIDHVPRELTVEQMEALRILGRYAIRQLELRRDLTSLGLPYQKNKYIKKTRMQFLKKIAAALGLASTILVITGILSYHNTKIFIENLNAEKTTEEKIYTQEKLLSLLKDADNSEFDYLVTGEKKYLEPYKIAVNNISSHVQELKKLSKKQPQQQQISHLEILITGKLAEIQETINFRQQNSSDSNWQLFLSNRRHNLMDEIRKLMAKMRNEDSQQHQQYAAAAKASGTQTILTIVIAISLCFMILSVVYYLIYREIKERSQTEAIIEQERYLISEILNTVAALVIVLDAQGRIVRFNQACEQTTGYSFDEVRGKYFWDILLTPEEKELVKVVFQQLQGGQFLHEYENYWVKKDGSFRLIAWSNTILKNDAGQVEYVIGTGVDITERKKAEAALQDSKWFAESIADNSPSLIYVFDLDTMSVIYTNKPASRYLGYEPEEITAMGSDFLTNIIHPDYLPSRMRYFEAAQKLKDNEVVEFEQRLKHSSGEWRWFWHRETIFKQRADGTPCQIMGTAHDINDRKRAEQHLNAQYAATSVLTAANNIAEAIPLILQGICESLGWDAGEMWLVDQQANVLRCLDIWYASSLATSELEAFTRQTTFALGVGLPGRVWADNTPIWIDDMLASANCADQQIAEAGLQSVFGFPVYSRNQTFGVIAFRKREKQQIDLDLLVSLTTIGNLLGQFIERKQGEEELQRQNLRSQLSADITLKIRESLQIDEILQTSVTEVQKLLKADRVLILQLESDGSFTTLKEVVMPDLPTIMGQNIFDPCFSENYIDQYRQGRVSAINDIEQSQIQPCHIEMLQQFAVKANLVVPIILKSQLWGLLITHQCHHPRQWTNWETKLLRELADQIAMALAHAKLLEAETLQIQELEAARSQAELASQAKSAFLANMSHEIRTPMNAVLGMTGLLLDTVLNAEQRDFVETIRISGDALLTLINEILDLSKLEAGEMVLETLDFDLSTCVEEVIDLLVPQAHSKGIEMGALIQRDVPTYLKGDASRLRQILMNLLSNAIKFTSKGEVLVRAELESETPTTATIYFAVTDTGLGISPGDQSKLFTPFTQVDASTTRKYGGTGLGLAICKQLVTLMGGEIGVESQLGEGSKFWFRVTFAKQIQPVVPISDRGFLKNRRLLVVDDNATNRKIIYHQATRWGMQVDTADCAAAAFSAIQKAYQQSQPYDIALIDMQMPDTDGISLGAKIKANSAIGEIPLIMLTSTNQRDEVRQSLQIGFAAYLVKPVKPSRLLDIIMNNLGNGTEPHNFDNSAVTKMSNSVQTIQTKVASKSQLRILLAEDNLVNQKVAIKLLQSLGYSADVVANGQEALEILKKVPYDLIFMDCQMPVLDGLDATRQIHRLPESSFASRRRPIVIAMTANAMKEDRQKCLDAGMDDYLSKPVIKDKLLAMLDYWGSIILKPQDTVVCKPEAKTTDTNPLGLLIDWEHLHQLSEDNTEFEFELLEIFVEDTHTHLDITKAAIENNDFEQLAQEAHHIKGASANVGVTPMRRAAEQLEQLAHEQERRGTAKLIDELTKYISQIQAFLLHQNNQ</sequence>
<dbReference type="Pfam" id="PF13426">
    <property type="entry name" value="PAS_9"/>
    <property type="match status" value="1"/>
</dbReference>
<reference evidence="28 29" key="1">
    <citation type="submission" date="2017-06" db="EMBL/GenBank/DDBJ databases">
        <title>Genome sequencing of cyanobaciteial culture collection at National Institute for Environmental Studies (NIES).</title>
        <authorList>
            <person name="Hirose Y."/>
            <person name="Shimura Y."/>
            <person name="Fujisawa T."/>
            <person name="Nakamura Y."/>
            <person name="Kawachi M."/>
        </authorList>
    </citation>
    <scope>NUCLEOTIDE SEQUENCE [LARGE SCALE GENOMIC DNA]</scope>
    <source>
        <strain evidence="28 29">NIES-37</strain>
    </source>
</reference>
<feature type="domain" description="HPt" evidence="27">
    <location>
        <begin position="1577"/>
        <end position="1673"/>
    </location>
</feature>
<dbReference type="SUPFAM" id="SSF55781">
    <property type="entry name" value="GAF domain-like"/>
    <property type="match status" value="3"/>
</dbReference>
<evidence type="ECO:0000256" key="2">
    <source>
        <dbReference type="ARBA" id="ARBA00004651"/>
    </source>
</evidence>
<dbReference type="InterPro" id="IPR007891">
    <property type="entry name" value="CHASE3"/>
</dbReference>
<keyword evidence="7" id="KW-0808">Transferase</keyword>
<dbReference type="PANTHER" id="PTHR45339:SF1">
    <property type="entry name" value="HYBRID SIGNAL TRANSDUCTION HISTIDINE KINASE J"/>
    <property type="match status" value="1"/>
</dbReference>
<dbReference type="SUPFAM" id="SSF52172">
    <property type="entry name" value="CheY-like"/>
    <property type="match status" value="2"/>
</dbReference>
<dbReference type="Gene3D" id="1.10.287.130">
    <property type="match status" value="1"/>
</dbReference>
<dbReference type="InterPro" id="IPR004358">
    <property type="entry name" value="Sig_transdc_His_kin-like_C"/>
</dbReference>
<feature type="domain" description="PAC" evidence="26">
    <location>
        <begin position="604"/>
        <end position="657"/>
    </location>
</feature>
<dbReference type="GO" id="GO:0000155">
    <property type="term" value="F:phosphorelay sensor kinase activity"/>
    <property type="evidence" value="ECO:0007669"/>
    <property type="project" value="InterPro"/>
</dbReference>
<dbReference type="PROSITE" id="PS50109">
    <property type="entry name" value="HIS_KIN"/>
    <property type="match status" value="1"/>
</dbReference>
<evidence type="ECO:0000256" key="12">
    <source>
        <dbReference type="ARBA" id="ARBA00022989"/>
    </source>
</evidence>
<keyword evidence="11" id="KW-0067">ATP-binding</keyword>
<dbReference type="InterPro" id="IPR003594">
    <property type="entry name" value="HATPase_dom"/>
</dbReference>
<dbReference type="Gene3D" id="1.20.120.160">
    <property type="entry name" value="HPT domain"/>
    <property type="match status" value="1"/>
</dbReference>
<evidence type="ECO:0000256" key="11">
    <source>
        <dbReference type="ARBA" id="ARBA00022840"/>
    </source>
</evidence>
<dbReference type="SUPFAM" id="SSF55785">
    <property type="entry name" value="PYP-like sensor domain (PAS domain)"/>
    <property type="match status" value="2"/>
</dbReference>
<keyword evidence="14 21" id="KW-0472">Membrane</keyword>
<evidence type="ECO:0000256" key="14">
    <source>
        <dbReference type="ARBA" id="ARBA00023136"/>
    </source>
</evidence>
<dbReference type="SUPFAM" id="SSF55874">
    <property type="entry name" value="ATPase domain of HSP90 chaperone/DNA topoisomerase II/histidine kinase"/>
    <property type="match status" value="1"/>
</dbReference>
<organism evidence="28 29">
    <name type="scientific">Tolypothrix tenuis PCC 7101</name>
    <dbReference type="NCBI Taxonomy" id="231146"/>
    <lineage>
        <taxon>Bacteria</taxon>
        <taxon>Bacillati</taxon>
        <taxon>Cyanobacteriota</taxon>
        <taxon>Cyanophyceae</taxon>
        <taxon>Nostocales</taxon>
        <taxon>Tolypothrichaceae</taxon>
        <taxon>Tolypothrix</taxon>
    </lineage>
</organism>
<dbReference type="SMART" id="SM00091">
    <property type="entry name" value="PAS"/>
    <property type="match status" value="2"/>
</dbReference>
<evidence type="ECO:0000259" key="26">
    <source>
        <dbReference type="PROSITE" id="PS50113"/>
    </source>
</evidence>
<dbReference type="InterPro" id="IPR003018">
    <property type="entry name" value="GAF"/>
</dbReference>
<feature type="domain" description="PAS" evidence="25">
    <location>
        <begin position="525"/>
        <end position="583"/>
    </location>
</feature>
<dbReference type="Pfam" id="PF02518">
    <property type="entry name" value="HATPase_c"/>
    <property type="match status" value="1"/>
</dbReference>
<dbReference type="InterPro" id="IPR008207">
    <property type="entry name" value="Sig_transdc_His_kin_Hpt_dom"/>
</dbReference>
<evidence type="ECO:0000259" key="24">
    <source>
        <dbReference type="PROSITE" id="PS50110"/>
    </source>
</evidence>
<dbReference type="PRINTS" id="PR00344">
    <property type="entry name" value="BCTRLSENSOR"/>
</dbReference>
<dbReference type="SUPFAM" id="SSF47226">
    <property type="entry name" value="Histidine-containing phosphotransfer domain, HPT domain"/>
    <property type="match status" value="1"/>
</dbReference>
<feature type="transmembrane region" description="Helical" evidence="21">
    <location>
        <begin position="187"/>
        <end position="206"/>
    </location>
</feature>
<dbReference type="InterPro" id="IPR001789">
    <property type="entry name" value="Sig_transdc_resp-reg_receiver"/>
</dbReference>
<evidence type="ECO:0000256" key="6">
    <source>
        <dbReference type="ARBA" id="ARBA00022553"/>
    </source>
</evidence>
<dbReference type="FunFam" id="3.30.565.10:FF:000010">
    <property type="entry name" value="Sensor histidine kinase RcsC"/>
    <property type="match status" value="1"/>
</dbReference>
<dbReference type="InterPro" id="IPR029016">
    <property type="entry name" value="GAF-like_dom_sf"/>
</dbReference>
<evidence type="ECO:0000256" key="10">
    <source>
        <dbReference type="ARBA" id="ARBA00022777"/>
    </source>
</evidence>
<comment type="subunit">
    <text evidence="15">At low DSF concentrations, interacts with RpfF.</text>
</comment>
<dbReference type="CDD" id="cd00156">
    <property type="entry name" value="REC"/>
    <property type="match status" value="1"/>
</dbReference>
<dbReference type="SMART" id="SM00388">
    <property type="entry name" value="HisKA"/>
    <property type="match status" value="1"/>
</dbReference>
<dbReference type="KEGG" id="ttq:NIES37_07490"/>
<dbReference type="Pfam" id="PF01590">
    <property type="entry name" value="GAF"/>
    <property type="match status" value="2"/>
</dbReference>
<dbReference type="InterPro" id="IPR036641">
    <property type="entry name" value="HPT_dom_sf"/>
</dbReference>
<dbReference type="CDD" id="cd17546">
    <property type="entry name" value="REC_hyHK_CKI1_RcsC-like"/>
    <property type="match status" value="1"/>
</dbReference>
<evidence type="ECO:0000313" key="28">
    <source>
        <dbReference type="EMBL" id="BAY96812.1"/>
    </source>
</evidence>
<evidence type="ECO:0000259" key="23">
    <source>
        <dbReference type="PROSITE" id="PS50109"/>
    </source>
</evidence>
<dbReference type="Proteomes" id="UP000218785">
    <property type="component" value="Chromosome"/>
</dbReference>
<keyword evidence="13" id="KW-0902">Two-component regulatory system</keyword>
<evidence type="ECO:0000256" key="18">
    <source>
        <dbReference type="PROSITE-ProRule" id="PRU00110"/>
    </source>
</evidence>
<dbReference type="InterPro" id="IPR035965">
    <property type="entry name" value="PAS-like_dom_sf"/>
</dbReference>
<accession>A0A1Z4MTL7</accession>
<feature type="coiled-coil region" evidence="20">
    <location>
        <begin position="974"/>
        <end position="1011"/>
    </location>
</feature>
<dbReference type="PROSITE" id="PS50113">
    <property type="entry name" value="PAC"/>
    <property type="match status" value="2"/>
</dbReference>
<comment type="subcellular location">
    <subcellularLocation>
        <location evidence="2">Cell membrane</location>
        <topology evidence="2">Multi-pass membrane protein</topology>
    </subcellularLocation>
</comment>
<dbReference type="SUPFAM" id="SSF47384">
    <property type="entry name" value="Homodimeric domain of signal transducing histidine kinase"/>
    <property type="match status" value="1"/>
</dbReference>
<keyword evidence="20" id="KW-0175">Coiled coil</keyword>
<evidence type="ECO:0000256" key="9">
    <source>
        <dbReference type="ARBA" id="ARBA00022741"/>
    </source>
</evidence>
<dbReference type="PANTHER" id="PTHR45339">
    <property type="entry name" value="HYBRID SIGNAL TRANSDUCTION HISTIDINE KINASE J"/>
    <property type="match status" value="1"/>
</dbReference>
<name>A0A1Z4MTL7_9CYAN</name>
<dbReference type="EMBL" id="AP018248">
    <property type="protein sequence ID" value="BAY96812.1"/>
    <property type="molecule type" value="Genomic_DNA"/>
</dbReference>
<dbReference type="NCBIfam" id="TIGR00229">
    <property type="entry name" value="sensory_box"/>
    <property type="match status" value="2"/>
</dbReference>
<evidence type="ECO:0000256" key="17">
    <source>
        <dbReference type="ARBA" id="ARBA00074306"/>
    </source>
</evidence>
<dbReference type="Gene3D" id="3.30.450.40">
    <property type="match status" value="3"/>
</dbReference>
<dbReference type="SMART" id="SM00073">
    <property type="entry name" value="HPT"/>
    <property type="match status" value="1"/>
</dbReference>
<feature type="domain" description="Phytochrome chromophore attachment site" evidence="22">
    <location>
        <begin position="844"/>
        <end position="980"/>
    </location>
</feature>
<dbReference type="PROSITE" id="PS50110">
    <property type="entry name" value="RESPONSE_REGULATORY"/>
    <property type="match status" value="2"/>
</dbReference>
<feature type="modified residue" description="Phosphohistidine" evidence="18">
    <location>
        <position position="1616"/>
    </location>
</feature>
<dbReference type="CDD" id="cd00082">
    <property type="entry name" value="HisKA"/>
    <property type="match status" value="1"/>
</dbReference>
<dbReference type="Pfam" id="PF00072">
    <property type="entry name" value="Response_reg"/>
    <property type="match status" value="2"/>
</dbReference>
<keyword evidence="12 21" id="KW-1133">Transmembrane helix</keyword>
<dbReference type="Pfam" id="PF00512">
    <property type="entry name" value="HisKA"/>
    <property type="match status" value="1"/>
</dbReference>
<evidence type="ECO:0000256" key="20">
    <source>
        <dbReference type="SAM" id="Coils"/>
    </source>
</evidence>
<evidence type="ECO:0000256" key="15">
    <source>
        <dbReference type="ARBA" id="ARBA00064003"/>
    </source>
</evidence>
<dbReference type="PROSITE" id="PS50894">
    <property type="entry name" value="HPT"/>
    <property type="match status" value="1"/>
</dbReference>
<keyword evidence="6 19" id="KW-0597">Phosphoprotein</keyword>
<dbReference type="InterPro" id="IPR003661">
    <property type="entry name" value="HisK_dim/P_dom"/>
</dbReference>
<evidence type="ECO:0000256" key="16">
    <source>
        <dbReference type="ARBA" id="ARBA00068150"/>
    </source>
</evidence>